<evidence type="ECO:0000256" key="3">
    <source>
        <dbReference type="ARBA" id="ARBA00022692"/>
    </source>
</evidence>
<dbReference type="OrthoDB" id="3176438at2"/>
<reference evidence="7 8" key="1">
    <citation type="submission" date="2016-10" db="EMBL/GenBank/DDBJ databases">
        <authorList>
            <person name="de Groot N.N."/>
        </authorList>
    </citation>
    <scope>NUCLEOTIDE SEQUENCE [LARGE SCALE GENOMIC DNA]</scope>
    <source>
        <strain evidence="7 8">DSM 44778</strain>
    </source>
</reference>
<feature type="transmembrane region" description="Helical" evidence="6">
    <location>
        <begin position="26"/>
        <end position="45"/>
    </location>
</feature>
<dbReference type="NCBIfam" id="NF002460">
    <property type="entry name" value="PRK01658.1"/>
    <property type="match status" value="1"/>
</dbReference>
<keyword evidence="3 6" id="KW-0812">Transmembrane</keyword>
<dbReference type="GO" id="GO:0005886">
    <property type="term" value="C:plasma membrane"/>
    <property type="evidence" value="ECO:0007669"/>
    <property type="project" value="UniProtKB-SubCell"/>
</dbReference>
<dbReference type="PANTHER" id="PTHR33931:SF2">
    <property type="entry name" value="HOLIN-LIKE PROTEIN CIDA"/>
    <property type="match status" value="1"/>
</dbReference>
<comment type="subcellular location">
    <subcellularLocation>
        <location evidence="1">Cell membrane</location>
        <topology evidence="1">Multi-pass membrane protein</topology>
    </subcellularLocation>
</comment>
<evidence type="ECO:0000256" key="1">
    <source>
        <dbReference type="ARBA" id="ARBA00004651"/>
    </source>
</evidence>
<dbReference type="RefSeq" id="WP_093229177.1">
    <property type="nucleotide sequence ID" value="NZ_FORR01000005.1"/>
</dbReference>
<dbReference type="Pfam" id="PF03788">
    <property type="entry name" value="LrgA"/>
    <property type="match status" value="1"/>
</dbReference>
<name>A0A1I3P6W9_9BACL</name>
<evidence type="ECO:0000256" key="2">
    <source>
        <dbReference type="ARBA" id="ARBA00022475"/>
    </source>
</evidence>
<proteinExistence type="predicted"/>
<organism evidence="7 8">
    <name type="scientific">Thermoflavimicrobium dichotomicum</name>
    <dbReference type="NCBI Taxonomy" id="46223"/>
    <lineage>
        <taxon>Bacteria</taxon>
        <taxon>Bacillati</taxon>
        <taxon>Bacillota</taxon>
        <taxon>Bacilli</taxon>
        <taxon>Bacillales</taxon>
        <taxon>Thermoactinomycetaceae</taxon>
        <taxon>Thermoflavimicrobium</taxon>
    </lineage>
</organism>
<accession>A0A1I3P6W9</accession>
<keyword evidence="5 6" id="KW-0472">Membrane</keyword>
<dbReference type="PANTHER" id="PTHR33931">
    <property type="entry name" value="HOLIN-LIKE PROTEIN CIDA-RELATED"/>
    <property type="match status" value="1"/>
</dbReference>
<keyword evidence="8" id="KW-1185">Reference proteome</keyword>
<evidence type="ECO:0000313" key="7">
    <source>
        <dbReference type="EMBL" id="SFJ17159.1"/>
    </source>
</evidence>
<dbReference type="Proteomes" id="UP000199545">
    <property type="component" value="Unassembled WGS sequence"/>
</dbReference>
<feature type="transmembrane region" description="Helical" evidence="6">
    <location>
        <begin position="84"/>
        <end position="110"/>
    </location>
</feature>
<evidence type="ECO:0000256" key="5">
    <source>
        <dbReference type="ARBA" id="ARBA00023136"/>
    </source>
</evidence>
<dbReference type="EMBL" id="FORR01000005">
    <property type="protein sequence ID" value="SFJ17159.1"/>
    <property type="molecule type" value="Genomic_DNA"/>
</dbReference>
<gene>
    <name evidence="7" type="ORF">SAMN05421852_105111</name>
</gene>
<keyword evidence="4 6" id="KW-1133">Transmembrane helix</keyword>
<evidence type="ECO:0000256" key="4">
    <source>
        <dbReference type="ARBA" id="ARBA00022989"/>
    </source>
</evidence>
<protein>
    <submittedName>
        <fullName evidence="7">Holin-like protein</fullName>
    </submittedName>
</protein>
<feature type="transmembrane region" description="Helical" evidence="6">
    <location>
        <begin position="57"/>
        <end position="78"/>
    </location>
</feature>
<dbReference type="STRING" id="46223.SAMN05421852_105111"/>
<dbReference type="InterPro" id="IPR005538">
    <property type="entry name" value="LrgA/CidA"/>
</dbReference>
<sequence length="123" mass="14015">MKWIRIGVQVGILILLNELGKMISHWLHLPIPGSIIGFFLLFFCLKRKWISISWVEAGASFLLGEMLLFFIPPVVGIIQFKEVILSSGIHLLLVIVIGTVVIMVATAWLVEKVYRLRREETTE</sequence>
<evidence type="ECO:0000256" key="6">
    <source>
        <dbReference type="SAM" id="Phobius"/>
    </source>
</evidence>
<keyword evidence="2" id="KW-1003">Cell membrane</keyword>
<evidence type="ECO:0000313" key="8">
    <source>
        <dbReference type="Proteomes" id="UP000199545"/>
    </source>
</evidence>
<dbReference type="AlphaFoldDB" id="A0A1I3P6W9"/>